<accession>A0A316Z2J7</accession>
<dbReference type="EMBL" id="KZ819303">
    <property type="protein sequence ID" value="PWN95596.1"/>
    <property type="molecule type" value="Genomic_DNA"/>
</dbReference>
<dbReference type="RefSeq" id="XP_025595875.1">
    <property type="nucleotide sequence ID" value="XM_025744378.1"/>
</dbReference>
<keyword evidence="3" id="KW-1185">Reference proteome</keyword>
<dbReference type="AlphaFoldDB" id="A0A316Z2J7"/>
<feature type="compositionally biased region" description="Low complexity" evidence="1">
    <location>
        <begin position="1"/>
        <end position="21"/>
    </location>
</feature>
<gene>
    <name evidence="2" type="ORF">FA09DRAFT_340925</name>
</gene>
<name>A0A316Z2J7_9BASI</name>
<feature type="region of interest" description="Disordered" evidence="1">
    <location>
        <begin position="118"/>
        <end position="143"/>
    </location>
</feature>
<protein>
    <submittedName>
        <fullName evidence="2">Uncharacterized protein</fullName>
    </submittedName>
</protein>
<feature type="region of interest" description="Disordered" evidence="1">
    <location>
        <begin position="1"/>
        <end position="32"/>
    </location>
</feature>
<dbReference type="Proteomes" id="UP000245946">
    <property type="component" value="Unassembled WGS sequence"/>
</dbReference>
<evidence type="ECO:0000313" key="3">
    <source>
        <dbReference type="Proteomes" id="UP000245946"/>
    </source>
</evidence>
<feature type="region of interest" description="Disordered" evidence="1">
    <location>
        <begin position="44"/>
        <end position="78"/>
    </location>
</feature>
<reference evidence="2 3" key="1">
    <citation type="journal article" date="2018" name="Mol. Biol. Evol.">
        <title>Broad Genomic Sampling Reveals a Smut Pathogenic Ancestry of the Fungal Clade Ustilaginomycotina.</title>
        <authorList>
            <person name="Kijpornyongpan T."/>
            <person name="Mondo S.J."/>
            <person name="Barry K."/>
            <person name="Sandor L."/>
            <person name="Lee J."/>
            <person name="Lipzen A."/>
            <person name="Pangilinan J."/>
            <person name="LaButti K."/>
            <person name="Hainaut M."/>
            <person name="Henrissat B."/>
            <person name="Grigoriev I.V."/>
            <person name="Spatafora J.W."/>
            <person name="Aime M.C."/>
        </authorList>
    </citation>
    <scope>NUCLEOTIDE SEQUENCE [LARGE SCALE GENOMIC DNA]</scope>
    <source>
        <strain evidence="2 3">MCA 4186</strain>
    </source>
</reference>
<evidence type="ECO:0000256" key="1">
    <source>
        <dbReference type="SAM" id="MobiDB-lite"/>
    </source>
</evidence>
<evidence type="ECO:0000313" key="2">
    <source>
        <dbReference type="EMBL" id="PWN95596.1"/>
    </source>
</evidence>
<sequence length="159" mass="17161">MASSSSSSSFPKLSSFSLSSPVTAGESSSAPFCLAPAPLGRLRRRASSTASSVDSQATLVASLLPPPRRTPRAKVSCEERLSAPLAPVQPLAPRQPHAEEALALAVDEFFGIERPERAAARRAAKDERRARKEQARREREAARSTIAARLRDAGWTLKW</sequence>
<dbReference type="GeneID" id="37271922"/>
<proteinExistence type="predicted"/>
<feature type="compositionally biased region" description="Basic and acidic residues" evidence="1">
    <location>
        <begin position="118"/>
        <end position="142"/>
    </location>
</feature>
<organism evidence="2 3">
    <name type="scientific">Tilletiopsis washingtonensis</name>
    <dbReference type="NCBI Taxonomy" id="58919"/>
    <lineage>
        <taxon>Eukaryota</taxon>
        <taxon>Fungi</taxon>
        <taxon>Dikarya</taxon>
        <taxon>Basidiomycota</taxon>
        <taxon>Ustilaginomycotina</taxon>
        <taxon>Exobasidiomycetes</taxon>
        <taxon>Entylomatales</taxon>
        <taxon>Entylomatales incertae sedis</taxon>
        <taxon>Tilletiopsis</taxon>
    </lineage>
</organism>